<reference evidence="1 2" key="1">
    <citation type="submission" date="2016-10" db="EMBL/GenBank/DDBJ databases">
        <title>Draft Genome sequence of Roseomonas sp. strain M3.</title>
        <authorList>
            <person name="Subhash Y."/>
            <person name="Lee S."/>
        </authorList>
    </citation>
    <scope>NUCLEOTIDE SEQUENCE [LARGE SCALE GENOMIC DNA]</scope>
    <source>
        <strain evidence="1 2">M3</strain>
    </source>
</reference>
<protein>
    <submittedName>
        <fullName evidence="1">Uncharacterized protein</fullName>
    </submittedName>
</protein>
<keyword evidence="2" id="KW-1185">Reference proteome</keyword>
<proteinExistence type="predicted"/>
<evidence type="ECO:0000313" key="1">
    <source>
        <dbReference type="EMBL" id="ONG50105.1"/>
    </source>
</evidence>
<dbReference type="Proteomes" id="UP000188879">
    <property type="component" value="Unassembled WGS sequence"/>
</dbReference>
<dbReference type="RefSeq" id="WP_076958953.1">
    <property type="nucleotide sequence ID" value="NZ_MLCO01000204.1"/>
</dbReference>
<gene>
    <name evidence="1" type="ORF">BKE38_19365</name>
</gene>
<comment type="caution">
    <text evidence="1">The sequence shown here is derived from an EMBL/GenBank/DDBJ whole genome shotgun (WGS) entry which is preliminary data.</text>
</comment>
<dbReference type="AlphaFoldDB" id="A0A1V2GYG3"/>
<sequence length="89" mass="9862">MASKLCSCDHLPASAQEALACAQKWDNAVQRMMKTYAGAKFAINAGRGGANAAQRFEDRAEVLHQAMAHRHHCQLMAEQLRKRPLMLKA</sequence>
<accession>A0A1V2GYG3</accession>
<evidence type="ECO:0000313" key="2">
    <source>
        <dbReference type="Proteomes" id="UP000188879"/>
    </source>
</evidence>
<dbReference type="EMBL" id="MLCO01000204">
    <property type="protein sequence ID" value="ONG50105.1"/>
    <property type="molecule type" value="Genomic_DNA"/>
</dbReference>
<name>A0A1V2GYG3_9PROT</name>
<organism evidence="1 2">
    <name type="scientific">Teichococcus deserti</name>
    <dbReference type="NCBI Taxonomy" id="1817963"/>
    <lineage>
        <taxon>Bacteria</taxon>
        <taxon>Pseudomonadati</taxon>
        <taxon>Pseudomonadota</taxon>
        <taxon>Alphaproteobacteria</taxon>
        <taxon>Acetobacterales</taxon>
        <taxon>Roseomonadaceae</taxon>
        <taxon>Roseomonas</taxon>
    </lineage>
</organism>